<dbReference type="AlphaFoldDB" id="A0A5N4CQR6"/>
<name>A0A5N4CQR6_CAMDR</name>
<protein>
    <submittedName>
        <fullName evidence="1">Uncharacterized protein</fullName>
    </submittedName>
</protein>
<accession>A0A5N4CQR6</accession>
<proteinExistence type="predicted"/>
<organism evidence="1 2">
    <name type="scientific">Camelus dromedarius</name>
    <name type="common">Dromedary</name>
    <name type="synonym">Arabian camel</name>
    <dbReference type="NCBI Taxonomy" id="9838"/>
    <lineage>
        <taxon>Eukaryota</taxon>
        <taxon>Metazoa</taxon>
        <taxon>Chordata</taxon>
        <taxon>Craniata</taxon>
        <taxon>Vertebrata</taxon>
        <taxon>Euteleostomi</taxon>
        <taxon>Mammalia</taxon>
        <taxon>Eutheria</taxon>
        <taxon>Laurasiatheria</taxon>
        <taxon>Artiodactyla</taxon>
        <taxon>Tylopoda</taxon>
        <taxon>Camelidae</taxon>
        <taxon>Camelus</taxon>
    </lineage>
</organism>
<keyword evidence="2" id="KW-1185">Reference proteome</keyword>
<evidence type="ECO:0000313" key="2">
    <source>
        <dbReference type="Proteomes" id="UP000299084"/>
    </source>
</evidence>
<comment type="caution">
    <text evidence="1">The sequence shown here is derived from an EMBL/GenBank/DDBJ whole genome shotgun (WGS) entry which is preliminary data.</text>
</comment>
<dbReference type="Proteomes" id="UP000299084">
    <property type="component" value="Unassembled WGS sequence"/>
</dbReference>
<sequence length="61" mass="6491">MFLQVYLLKSHTSGYLQGEGGAGGEDRVEVQGRALDAAVDQHPCIPWGLVRCAASQATQTC</sequence>
<reference evidence="1 2" key="1">
    <citation type="journal article" date="2019" name="Mol. Ecol. Resour.">
        <title>Improving Illumina assemblies with Hi-C and long reads: an example with the North African dromedary.</title>
        <authorList>
            <person name="Elbers J.P."/>
            <person name="Rogers M.F."/>
            <person name="Perelman P.L."/>
            <person name="Proskuryakova A.A."/>
            <person name="Serdyukova N.A."/>
            <person name="Johnson W.E."/>
            <person name="Horin P."/>
            <person name="Corander J."/>
            <person name="Murphy D."/>
            <person name="Burger P.A."/>
        </authorList>
    </citation>
    <scope>NUCLEOTIDE SEQUENCE [LARGE SCALE GENOMIC DNA]</scope>
    <source>
        <strain evidence="1">Drom800</strain>
        <tissue evidence="1">Blood</tissue>
    </source>
</reference>
<evidence type="ECO:0000313" key="1">
    <source>
        <dbReference type="EMBL" id="KAB1261071.1"/>
    </source>
</evidence>
<gene>
    <name evidence="1" type="ORF">Cadr_000024309</name>
</gene>
<dbReference type="EMBL" id="JWIN03000021">
    <property type="protein sequence ID" value="KAB1261071.1"/>
    <property type="molecule type" value="Genomic_DNA"/>
</dbReference>